<evidence type="ECO:0008006" key="3">
    <source>
        <dbReference type="Google" id="ProtNLM"/>
    </source>
</evidence>
<dbReference type="SMART" id="SM00176">
    <property type="entry name" value="RAN"/>
    <property type="match status" value="1"/>
</dbReference>
<reference evidence="2" key="1">
    <citation type="journal article" date="2015" name="Nature">
        <title>Complex archaea that bridge the gap between prokaryotes and eukaryotes.</title>
        <authorList>
            <person name="Spang A."/>
            <person name="Saw J.H."/>
            <person name="Jorgensen S.L."/>
            <person name="Zaremba-Niedzwiedzka K."/>
            <person name="Martijn J."/>
            <person name="Lind A.E."/>
            <person name="van Eijk R."/>
            <person name="Schleper C."/>
            <person name="Guy L."/>
            <person name="Ettema T.J."/>
        </authorList>
    </citation>
    <scope>NUCLEOTIDE SEQUENCE</scope>
</reference>
<proteinExistence type="predicted"/>
<dbReference type="SUPFAM" id="SSF52540">
    <property type="entry name" value="P-loop containing nucleoside triphosphate hydrolases"/>
    <property type="match status" value="1"/>
</dbReference>
<dbReference type="NCBIfam" id="TIGR00231">
    <property type="entry name" value="small_GTP"/>
    <property type="match status" value="1"/>
</dbReference>
<dbReference type="SMART" id="SM00173">
    <property type="entry name" value="RAS"/>
    <property type="match status" value="1"/>
</dbReference>
<dbReference type="SMART" id="SM00175">
    <property type="entry name" value="RAB"/>
    <property type="match status" value="1"/>
</dbReference>
<dbReference type="EMBL" id="LAZR01001296">
    <property type="protein sequence ID" value="KKN47075.1"/>
    <property type="molecule type" value="Genomic_DNA"/>
</dbReference>
<dbReference type="GO" id="GO:0003924">
    <property type="term" value="F:GTPase activity"/>
    <property type="evidence" value="ECO:0007669"/>
    <property type="project" value="InterPro"/>
</dbReference>
<dbReference type="InterPro" id="IPR001806">
    <property type="entry name" value="Small_GTPase"/>
</dbReference>
<dbReference type="FunFam" id="3.40.50.300:FF:001329">
    <property type="entry name" value="Small GTP-binding protein, putative"/>
    <property type="match status" value="1"/>
</dbReference>
<gene>
    <name evidence="2" type="ORF">LCGC14_0666410</name>
</gene>
<keyword evidence="1" id="KW-0547">Nucleotide-binding</keyword>
<evidence type="ECO:0000313" key="2">
    <source>
        <dbReference type="EMBL" id="KKN47075.1"/>
    </source>
</evidence>
<dbReference type="PROSITE" id="PS51420">
    <property type="entry name" value="RHO"/>
    <property type="match status" value="1"/>
</dbReference>
<dbReference type="GO" id="GO:0005525">
    <property type="term" value="F:GTP binding"/>
    <property type="evidence" value="ECO:0007669"/>
    <property type="project" value="InterPro"/>
</dbReference>
<dbReference type="PROSITE" id="PS51421">
    <property type="entry name" value="RAS"/>
    <property type="match status" value="1"/>
</dbReference>
<dbReference type="AlphaFoldDB" id="A0A0F9QS29"/>
<dbReference type="PROSITE" id="PS51419">
    <property type="entry name" value="RAB"/>
    <property type="match status" value="1"/>
</dbReference>
<sequence>MTDNSQKFKFKITVIGDGGVGKTSLIRKFTSGSFHEDYLKTLGAEFSKYEHRINGDKCELIFWDIAGQHEFHFLRPSFYKASNAAIIVYSLEINSLGKESFKNISNWYDDLTQHCGIIPAVVFANKVDLVDKTILDNKKAIKFVKKRNLLGYYLTSAKTGERVDEAFQLIIKELYYKYKAIFEELGSSD</sequence>
<protein>
    <recommendedName>
        <fullName evidence="3">GTP-binding protein</fullName>
    </recommendedName>
</protein>
<dbReference type="SMART" id="SM00174">
    <property type="entry name" value="RHO"/>
    <property type="match status" value="1"/>
</dbReference>
<dbReference type="PRINTS" id="PR00449">
    <property type="entry name" value="RASTRNSFRMNG"/>
</dbReference>
<dbReference type="InterPro" id="IPR005225">
    <property type="entry name" value="Small_GTP-bd"/>
</dbReference>
<dbReference type="CDD" id="cd00154">
    <property type="entry name" value="Rab"/>
    <property type="match status" value="1"/>
</dbReference>
<dbReference type="InterPro" id="IPR027417">
    <property type="entry name" value="P-loop_NTPase"/>
</dbReference>
<dbReference type="PANTHER" id="PTHR47978">
    <property type="match status" value="1"/>
</dbReference>
<comment type="caution">
    <text evidence="2">The sequence shown here is derived from an EMBL/GenBank/DDBJ whole genome shotgun (WGS) entry which is preliminary data.</text>
</comment>
<accession>A0A0F9QS29</accession>
<organism evidence="2">
    <name type="scientific">marine sediment metagenome</name>
    <dbReference type="NCBI Taxonomy" id="412755"/>
    <lineage>
        <taxon>unclassified sequences</taxon>
        <taxon>metagenomes</taxon>
        <taxon>ecological metagenomes</taxon>
    </lineage>
</organism>
<name>A0A0F9QS29_9ZZZZ</name>
<dbReference type="Gene3D" id="3.40.50.300">
    <property type="entry name" value="P-loop containing nucleotide triphosphate hydrolases"/>
    <property type="match status" value="1"/>
</dbReference>
<dbReference type="Pfam" id="PF00071">
    <property type="entry name" value="Ras"/>
    <property type="match status" value="1"/>
</dbReference>
<evidence type="ECO:0000256" key="1">
    <source>
        <dbReference type="ARBA" id="ARBA00022741"/>
    </source>
</evidence>